<dbReference type="STRING" id="544712.C6H2H5"/>
<reference evidence="13" key="1">
    <citation type="submission" date="2009-05" db="EMBL/GenBank/DDBJ databases">
        <title>The genome sequence of Ajellomyces capsulatus strain H143.</title>
        <authorList>
            <person name="Champion M."/>
            <person name="Cuomo C.A."/>
            <person name="Ma L.-J."/>
            <person name="Henn M.R."/>
            <person name="Sil A."/>
            <person name="Goldman B."/>
            <person name="Young S.K."/>
            <person name="Kodira C.D."/>
            <person name="Zeng Q."/>
            <person name="Koehrsen M."/>
            <person name="Alvarado L."/>
            <person name="Berlin A.M."/>
            <person name="Borenstein D."/>
            <person name="Chen Z."/>
            <person name="Engels R."/>
            <person name="Freedman E."/>
            <person name="Gellesch M."/>
            <person name="Goldberg J."/>
            <person name="Griggs A."/>
            <person name="Gujja S."/>
            <person name="Heiman D.I."/>
            <person name="Hepburn T.A."/>
            <person name="Howarth C."/>
            <person name="Jen D."/>
            <person name="Larson L."/>
            <person name="Lewis B."/>
            <person name="Mehta T."/>
            <person name="Park D."/>
            <person name="Pearson M."/>
            <person name="Roberts A."/>
            <person name="Saif S."/>
            <person name="Shea T.D."/>
            <person name="Shenoy N."/>
            <person name="Sisk P."/>
            <person name="Stolte C."/>
            <person name="Sykes S."/>
            <person name="Walk T."/>
            <person name="White J."/>
            <person name="Yandava C."/>
            <person name="Klein B."/>
            <person name="McEwen J.G."/>
            <person name="Puccia R."/>
            <person name="Goldman G.H."/>
            <person name="Felipe M.S."/>
            <person name="Nino-Vega G."/>
            <person name="San-Blas G."/>
            <person name="Taylor J.W."/>
            <person name="Mendoza L."/>
            <person name="Galagan J.E."/>
            <person name="Nusbaum C."/>
            <person name="Birren B.W."/>
        </authorList>
    </citation>
    <scope>NUCLEOTIDE SEQUENCE [LARGE SCALE GENOMIC DNA]</scope>
    <source>
        <strain evidence="13">H143</strain>
    </source>
</reference>
<dbReference type="PANTHER" id="PTHR46187">
    <property type="entry name" value="ALKALINE CERAMIDASE 3"/>
    <property type="match status" value="1"/>
</dbReference>
<feature type="binding site" evidence="9">
    <location>
        <position position="436"/>
    </location>
    <ligand>
        <name>Zn(2+)</name>
        <dbReference type="ChEBI" id="CHEBI:29105"/>
        <note>catalytic</note>
    </ligand>
</feature>
<keyword evidence="3" id="KW-0813">Transport</keyword>
<dbReference type="InterPro" id="IPR008901">
    <property type="entry name" value="ACER"/>
</dbReference>
<dbReference type="eggNOG" id="KOG2329">
    <property type="taxonomic scope" value="Eukaryota"/>
</dbReference>
<dbReference type="GO" id="GO:0046513">
    <property type="term" value="P:ceramide biosynthetic process"/>
    <property type="evidence" value="ECO:0007669"/>
    <property type="project" value="TreeGrafter"/>
</dbReference>
<dbReference type="HOGENOM" id="CLU_557734_0_0_1"/>
<dbReference type="EMBL" id="GG692419">
    <property type="protein sequence ID" value="EER45328.1"/>
    <property type="molecule type" value="Genomic_DNA"/>
</dbReference>
<feature type="transmembrane region" description="Helical" evidence="10">
    <location>
        <begin position="35"/>
        <end position="54"/>
    </location>
</feature>
<dbReference type="GO" id="GO:0046514">
    <property type="term" value="P:ceramide catabolic process"/>
    <property type="evidence" value="ECO:0007669"/>
    <property type="project" value="TreeGrafter"/>
</dbReference>
<feature type="transmembrane region" description="Helical" evidence="10">
    <location>
        <begin position="99"/>
        <end position="123"/>
    </location>
</feature>
<keyword evidence="9" id="KW-0862">Zinc</keyword>
<dbReference type="OrthoDB" id="187171at2759"/>
<keyword evidence="8 10" id="KW-0472">Membrane</keyword>
<feature type="domain" description="Cytochrome b561" evidence="11">
    <location>
        <begin position="35"/>
        <end position="164"/>
    </location>
</feature>
<feature type="transmembrane region" description="Helical" evidence="10">
    <location>
        <begin position="311"/>
        <end position="328"/>
    </location>
</feature>
<dbReference type="OMA" id="RIMAIMA"/>
<organism evidence="12 13">
    <name type="scientific">Ajellomyces capsulatus (strain H143)</name>
    <name type="common">Darling's disease fungus</name>
    <name type="synonym">Histoplasma capsulatum</name>
    <dbReference type="NCBI Taxonomy" id="544712"/>
    <lineage>
        <taxon>Eukaryota</taxon>
        <taxon>Fungi</taxon>
        <taxon>Dikarya</taxon>
        <taxon>Ascomycota</taxon>
        <taxon>Pezizomycotina</taxon>
        <taxon>Eurotiomycetes</taxon>
        <taxon>Eurotiomycetidae</taxon>
        <taxon>Onygenales</taxon>
        <taxon>Ajellomycetaceae</taxon>
        <taxon>Histoplasma</taxon>
    </lineage>
</organism>
<evidence type="ECO:0000256" key="4">
    <source>
        <dbReference type="ARBA" id="ARBA00022692"/>
    </source>
</evidence>
<comment type="similarity">
    <text evidence="2">Belongs to the alkaline ceramidase family.</text>
</comment>
<sequence>MASASRLTRRSLGDSSPESITYTSRPINFEQKRELHGALMTILFMILFPIGSLSMHLRTKVCIAPYIHALIQTIDRIMAIMAVALGINLTSDLEFWNPLRTHVIVGLVATGIILFIQPALGIVQHHYFGIARAGYVNSRIFGVMHRWLGRVAVVLGMANSGLGFQLVGGEENVPKGSLGLGRGWPNSEATGPPRAGTGQKRRLMTNLGRADRRNTYNPAETPRLSRTSRLIVCCSPAARFSASSKSTVIYAAASNFSISAFPGWVLGPYNFNTELVRRDPMQLVDELSMIYTTCLVCYATFSYSKPTKTRILLALFLLALAIVITLYYHYIQNPIFHQNAYALLTAIVLLRSMWVMEAALRPSWRNKGLERNQQFHSYEDMRDLKILHTMWVMVAYGLATFLGGFAIWNLDNVLCSRLRGWRRKIGLPWGILLEGHGWWHLMTGIGAYMYIVWGIWLRHCLNGLQEEYQLQWPRIYSFPDVVRVSNQGKRSTNGSTKLPAAHKPYQNGMAKKIN</sequence>
<feature type="transmembrane region" description="Helical" evidence="10">
    <location>
        <begin position="287"/>
        <end position="304"/>
    </location>
</feature>
<dbReference type="InterPro" id="IPR006593">
    <property type="entry name" value="Cyt_b561/ferric_Rdtase_TM"/>
</dbReference>
<evidence type="ECO:0000256" key="8">
    <source>
        <dbReference type="ARBA" id="ARBA00023136"/>
    </source>
</evidence>
<dbReference type="Pfam" id="PF05875">
    <property type="entry name" value="Ceramidase"/>
    <property type="match status" value="1"/>
</dbReference>
<comment type="subcellular location">
    <subcellularLocation>
        <location evidence="1">Membrane</location>
        <topology evidence="1">Multi-pass membrane protein</topology>
    </subcellularLocation>
</comment>
<evidence type="ECO:0000259" key="11">
    <source>
        <dbReference type="SMART" id="SM00665"/>
    </source>
</evidence>
<evidence type="ECO:0000256" key="3">
    <source>
        <dbReference type="ARBA" id="ARBA00022448"/>
    </source>
</evidence>
<keyword evidence="5" id="KW-0378">Hydrolase</keyword>
<dbReference type="CDD" id="cd08760">
    <property type="entry name" value="Cyt_b561_FRRS1_like"/>
    <property type="match status" value="1"/>
</dbReference>
<feature type="transmembrane region" description="Helical" evidence="10">
    <location>
        <begin position="248"/>
        <end position="267"/>
    </location>
</feature>
<evidence type="ECO:0000313" key="12">
    <source>
        <dbReference type="EMBL" id="EER45328.1"/>
    </source>
</evidence>
<accession>C6H2H5</accession>
<dbReference type="SMART" id="SM00665">
    <property type="entry name" value="B561"/>
    <property type="match status" value="1"/>
</dbReference>
<evidence type="ECO:0000256" key="7">
    <source>
        <dbReference type="ARBA" id="ARBA00022989"/>
    </source>
</evidence>
<keyword evidence="9" id="KW-0479">Metal-binding</keyword>
<dbReference type="GO" id="GO:0046872">
    <property type="term" value="F:metal ion binding"/>
    <property type="evidence" value="ECO:0007669"/>
    <property type="project" value="UniProtKB-KW"/>
</dbReference>
<dbReference type="Gene3D" id="1.20.120.1770">
    <property type="match status" value="1"/>
</dbReference>
<feature type="binding site" evidence="9">
    <location>
        <position position="440"/>
    </location>
    <ligand>
        <name>Zn(2+)</name>
        <dbReference type="ChEBI" id="CHEBI:29105"/>
        <note>catalytic</note>
    </ligand>
</feature>
<evidence type="ECO:0000256" key="6">
    <source>
        <dbReference type="ARBA" id="ARBA00022982"/>
    </source>
</evidence>
<name>C6H2H5_AJECH</name>
<feature type="transmembrane region" description="Helical" evidence="10">
    <location>
        <begin position="386"/>
        <end position="408"/>
    </location>
</feature>
<feature type="transmembrane region" description="Helical" evidence="10">
    <location>
        <begin position="340"/>
        <end position="360"/>
    </location>
</feature>
<comment type="cofactor">
    <cofactor evidence="9">
        <name>Zn(2+)</name>
        <dbReference type="ChEBI" id="CHEBI:29105"/>
    </cofactor>
</comment>
<dbReference type="AlphaFoldDB" id="C6H2H5"/>
<evidence type="ECO:0000256" key="1">
    <source>
        <dbReference type="ARBA" id="ARBA00004141"/>
    </source>
</evidence>
<dbReference type="VEuPathDB" id="FungiDB:HCDG_00907"/>
<dbReference type="PANTHER" id="PTHR46187:SF3">
    <property type="entry name" value="ALKALINE CERAMIDASE 3"/>
    <property type="match status" value="1"/>
</dbReference>
<evidence type="ECO:0000256" key="10">
    <source>
        <dbReference type="SAM" id="Phobius"/>
    </source>
</evidence>
<proteinExistence type="inferred from homology"/>
<keyword evidence="4 10" id="KW-0812">Transmembrane</keyword>
<dbReference type="GO" id="GO:0005789">
    <property type="term" value="C:endoplasmic reticulum membrane"/>
    <property type="evidence" value="ECO:0007669"/>
    <property type="project" value="TreeGrafter"/>
</dbReference>
<evidence type="ECO:0000256" key="2">
    <source>
        <dbReference type="ARBA" id="ARBA00009780"/>
    </source>
</evidence>
<evidence type="ECO:0000313" key="13">
    <source>
        <dbReference type="Proteomes" id="UP000002624"/>
    </source>
</evidence>
<gene>
    <name evidence="12" type="ORF">HCDG_00907</name>
</gene>
<evidence type="ECO:0000256" key="5">
    <source>
        <dbReference type="ARBA" id="ARBA00022801"/>
    </source>
</evidence>
<keyword evidence="7 10" id="KW-1133">Transmembrane helix</keyword>
<dbReference type="GO" id="GO:0016811">
    <property type="term" value="F:hydrolase activity, acting on carbon-nitrogen (but not peptide) bonds, in linear amides"/>
    <property type="evidence" value="ECO:0007669"/>
    <property type="project" value="InterPro"/>
</dbReference>
<keyword evidence="6" id="KW-0249">Electron transport</keyword>
<protein>
    <submittedName>
        <fullName evidence="12">Alkaline ceramidase</fullName>
    </submittedName>
</protein>
<dbReference type="Proteomes" id="UP000002624">
    <property type="component" value="Unassembled WGS sequence"/>
</dbReference>
<evidence type="ECO:0000256" key="9">
    <source>
        <dbReference type="PIRSR" id="PIRSR608901-2"/>
    </source>
</evidence>
<feature type="transmembrane region" description="Helical" evidence="10">
    <location>
        <begin position="437"/>
        <end position="457"/>
    </location>
</feature>